<accession>A0AAW1YN28</accession>
<proteinExistence type="predicted"/>
<evidence type="ECO:0000313" key="2">
    <source>
        <dbReference type="Proteomes" id="UP001457282"/>
    </source>
</evidence>
<dbReference type="Proteomes" id="UP001457282">
    <property type="component" value="Unassembled WGS sequence"/>
</dbReference>
<dbReference type="AlphaFoldDB" id="A0AAW1YN28"/>
<keyword evidence="2" id="KW-1185">Reference proteome</keyword>
<comment type="caution">
    <text evidence="1">The sequence shown here is derived from an EMBL/GenBank/DDBJ whole genome shotgun (WGS) entry which is preliminary data.</text>
</comment>
<gene>
    <name evidence="1" type="ORF">M0R45_005600</name>
</gene>
<dbReference type="EMBL" id="JBEDUW010000001">
    <property type="protein sequence ID" value="KAK9950098.1"/>
    <property type="molecule type" value="Genomic_DNA"/>
</dbReference>
<organism evidence="1 2">
    <name type="scientific">Rubus argutus</name>
    <name type="common">Southern blackberry</name>
    <dbReference type="NCBI Taxonomy" id="59490"/>
    <lineage>
        <taxon>Eukaryota</taxon>
        <taxon>Viridiplantae</taxon>
        <taxon>Streptophyta</taxon>
        <taxon>Embryophyta</taxon>
        <taxon>Tracheophyta</taxon>
        <taxon>Spermatophyta</taxon>
        <taxon>Magnoliopsida</taxon>
        <taxon>eudicotyledons</taxon>
        <taxon>Gunneridae</taxon>
        <taxon>Pentapetalae</taxon>
        <taxon>rosids</taxon>
        <taxon>fabids</taxon>
        <taxon>Rosales</taxon>
        <taxon>Rosaceae</taxon>
        <taxon>Rosoideae</taxon>
        <taxon>Rosoideae incertae sedis</taxon>
        <taxon>Rubus</taxon>
    </lineage>
</organism>
<name>A0AAW1YN28_RUBAR</name>
<reference evidence="1 2" key="1">
    <citation type="journal article" date="2023" name="G3 (Bethesda)">
        <title>A chromosome-length genome assembly and annotation of blackberry (Rubus argutus, cv. 'Hillquist').</title>
        <authorList>
            <person name="Bruna T."/>
            <person name="Aryal R."/>
            <person name="Dudchenko O."/>
            <person name="Sargent D.J."/>
            <person name="Mead D."/>
            <person name="Buti M."/>
            <person name="Cavallini A."/>
            <person name="Hytonen T."/>
            <person name="Andres J."/>
            <person name="Pham M."/>
            <person name="Weisz D."/>
            <person name="Mascagni F."/>
            <person name="Usai G."/>
            <person name="Natali L."/>
            <person name="Bassil N."/>
            <person name="Fernandez G.E."/>
            <person name="Lomsadze A."/>
            <person name="Armour M."/>
            <person name="Olukolu B."/>
            <person name="Poorten T."/>
            <person name="Britton C."/>
            <person name="Davik J."/>
            <person name="Ashrafi H."/>
            <person name="Aiden E.L."/>
            <person name="Borodovsky M."/>
            <person name="Worthington M."/>
        </authorList>
    </citation>
    <scope>NUCLEOTIDE SEQUENCE [LARGE SCALE GENOMIC DNA]</scope>
    <source>
        <strain evidence="1">PI 553951</strain>
    </source>
</reference>
<sequence>MLPSTWIETELKLPMGIDATRKMADEVCWLRVVNVEFEVLAFRSRSILGKQHVSTIAGLEIPFDIKILNAFMQIVHETDSHIRYGLATPEIVPIGMSRNQRERRRSHYQPL</sequence>
<protein>
    <submittedName>
        <fullName evidence="1">Uncharacterized protein</fullName>
    </submittedName>
</protein>
<evidence type="ECO:0000313" key="1">
    <source>
        <dbReference type="EMBL" id="KAK9950098.1"/>
    </source>
</evidence>